<proteinExistence type="predicted"/>
<comment type="caution">
    <text evidence="1">The sequence shown here is derived from an EMBL/GenBank/DDBJ whole genome shotgun (WGS) entry which is preliminary data.</text>
</comment>
<organism evidence="1">
    <name type="scientific">marine sediment metagenome</name>
    <dbReference type="NCBI Taxonomy" id="412755"/>
    <lineage>
        <taxon>unclassified sequences</taxon>
        <taxon>metagenomes</taxon>
        <taxon>ecological metagenomes</taxon>
    </lineage>
</organism>
<protein>
    <submittedName>
        <fullName evidence="1">Uncharacterized protein</fullName>
    </submittedName>
</protein>
<dbReference type="AlphaFoldDB" id="A0A0F9T1T7"/>
<reference evidence="1" key="1">
    <citation type="journal article" date="2015" name="Nature">
        <title>Complex archaea that bridge the gap between prokaryotes and eukaryotes.</title>
        <authorList>
            <person name="Spang A."/>
            <person name="Saw J.H."/>
            <person name="Jorgensen S.L."/>
            <person name="Zaremba-Niedzwiedzka K."/>
            <person name="Martijn J."/>
            <person name="Lind A.E."/>
            <person name="van Eijk R."/>
            <person name="Schleper C."/>
            <person name="Guy L."/>
            <person name="Ettema T.J."/>
        </authorList>
    </citation>
    <scope>NUCLEOTIDE SEQUENCE</scope>
</reference>
<feature type="non-terminal residue" evidence="1">
    <location>
        <position position="1"/>
    </location>
</feature>
<sequence length="515" mass="57585">GIIFSVSHPVASTKAFGRSVRAAVSLKYSDDIERITRTTRFGKMADKFGVHSSPTGFAAKLSAKEELYTSRLAEKIPGIAQSERAFTTFLNQQRREVFAVQAKKWIRQGITPDKNQKSYQQLATFINHATGRGSFENLRPGALTALNATFFSPRFQVSRVQVIGDLISPKTTTLARKVIARDLAEFYATGMGILAMAKMGGADVEADPRSSDFGKIKVGDTRYNYWGGFQPLATLTGRLVSGQIKQTATGKIKKKDRVSLGIDNTVIQFLRTKLSPVPGRVADVFFEETILGEAVEPTAKFAGKAAFESLVPLFIQDTIDAWRFQGFDAQFPLSATLAFTGIGVQTWEVAPFAELELQKDSLARQTYGKNYDQLSFSEVSMLDGDILINHPGITELEREAKFSSEGIRFHLKIAREDRKSERLLEKRIDKDLLADLNDIKLRVGGVNRIFGNWRLNDEQYKEYQERVAKNVNSLFKEMKPLWNTKNKEGKFELMSTLLRSAKLLAADEMKIGSME</sequence>
<evidence type="ECO:0000313" key="1">
    <source>
        <dbReference type="EMBL" id="KKN35438.1"/>
    </source>
</evidence>
<gene>
    <name evidence="1" type="ORF">LCGC14_0783410</name>
</gene>
<name>A0A0F9T1T7_9ZZZZ</name>
<dbReference type="EMBL" id="LAZR01002037">
    <property type="protein sequence ID" value="KKN35438.1"/>
    <property type="molecule type" value="Genomic_DNA"/>
</dbReference>
<accession>A0A0F9T1T7</accession>